<evidence type="ECO:0000259" key="2">
    <source>
        <dbReference type="PROSITE" id="PS51464"/>
    </source>
</evidence>
<dbReference type="RefSeq" id="WP_129440820.1">
    <property type="nucleotide sequence ID" value="NZ_CP035492.1"/>
</dbReference>
<dbReference type="OrthoDB" id="9797832at2"/>
<dbReference type="GO" id="GO:0097367">
    <property type="term" value="F:carbohydrate derivative binding"/>
    <property type="evidence" value="ECO:0007669"/>
    <property type="project" value="InterPro"/>
</dbReference>
<evidence type="ECO:0000313" key="3">
    <source>
        <dbReference type="EMBL" id="QAY66837.1"/>
    </source>
</evidence>
<dbReference type="Gene3D" id="3.40.50.10490">
    <property type="entry name" value="Glucose-6-phosphate isomerase like protein, domain 1"/>
    <property type="match status" value="1"/>
</dbReference>
<feature type="domain" description="SIS" evidence="2">
    <location>
        <begin position="28"/>
        <end position="171"/>
    </location>
</feature>
<keyword evidence="4" id="KW-1185">Reference proteome</keyword>
<dbReference type="Pfam" id="PF01380">
    <property type="entry name" value="SIS"/>
    <property type="match status" value="1"/>
</dbReference>
<dbReference type="GO" id="GO:1901135">
    <property type="term" value="P:carbohydrate derivative metabolic process"/>
    <property type="evidence" value="ECO:0007669"/>
    <property type="project" value="InterPro"/>
</dbReference>
<dbReference type="PANTHER" id="PTHR43443">
    <property type="entry name" value="3-HEXULOSE-6-PHOSPHATE ISOMERASE"/>
    <property type="match status" value="1"/>
</dbReference>
<dbReference type="GO" id="GO:0016853">
    <property type="term" value="F:isomerase activity"/>
    <property type="evidence" value="ECO:0007669"/>
    <property type="project" value="UniProtKB-KW"/>
</dbReference>
<dbReference type="EMBL" id="CP035492">
    <property type="protein sequence ID" value="QAY66837.1"/>
    <property type="molecule type" value="Genomic_DNA"/>
</dbReference>
<dbReference type="KEGG" id="pprt:ET464_10970"/>
<dbReference type="SUPFAM" id="SSF53697">
    <property type="entry name" value="SIS domain"/>
    <property type="match status" value="1"/>
</dbReference>
<comment type="similarity">
    <text evidence="1">Belongs to the SIS family. PHI subfamily.</text>
</comment>
<dbReference type="CDD" id="cd05005">
    <property type="entry name" value="SIS_PHI"/>
    <property type="match status" value="1"/>
</dbReference>
<dbReference type="NCBIfam" id="TIGR03127">
    <property type="entry name" value="RuMP_HxlB"/>
    <property type="match status" value="1"/>
</dbReference>
<dbReference type="InterPro" id="IPR001347">
    <property type="entry name" value="SIS_dom"/>
</dbReference>
<dbReference type="InterPro" id="IPR046348">
    <property type="entry name" value="SIS_dom_sf"/>
</dbReference>
<organism evidence="3 4">
    <name type="scientific">Paenibacillus protaetiae</name>
    <dbReference type="NCBI Taxonomy" id="2509456"/>
    <lineage>
        <taxon>Bacteria</taxon>
        <taxon>Bacillati</taxon>
        <taxon>Bacillota</taxon>
        <taxon>Bacilli</taxon>
        <taxon>Bacillales</taxon>
        <taxon>Paenibacillaceae</taxon>
        <taxon>Paenibacillus</taxon>
    </lineage>
</organism>
<dbReference type="Proteomes" id="UP000293568">
    <property type="component" value="Chromosome"/>
</dbReference>
<reference evidence="3 4" key="1">
    <citation type="submission" date="2019-01" db="EMBL/GenBank/DDBJ databases">
        <title>Genome sequencing of strain FW100M-2.</title>
        <authorList>
            <person name="Heo J."/>
            <person name="Kim S.-J."/>
            <person name="Kim J.-S."/>
            <person name="Hong S.-B."/>
            <person name="Kwon S.-W."/>
        </authorList>
    </citation>
    <scope>NUCLEOTIDE SEQUENCE [LARGE SCALE GENOMIC DNA]</scope>
    <source>
        <strain evidence="3 4">FW100M-2</strain>
    </source>
</reference>
<keyword evidence="3" id="KW-0413">Isomerase</keyword>
<accession>A0A4P6F1C4</accession>
<name>A0A4P6F1C4_9BACL</name>
<dbReference type="PROSITE" id="PS51464">
    <property type="entry name" value="SIS"/>
    <property type="match status" value="1"/>
</dbReference>
<gene>
    <name evidence="3" type="primary">hxlB</name>
    <name evidence="3" type="ORF">ET464_10970</name>
</gene>
<dbReference type="InterPro" id="IPR017552">
    <property type="entry name" value="PHI/rmpB"/>
</dbReference>
<dbReference type="PANTHER" id="PTHR43443:SF1">
    <property type="entry name" value="3-HEXULOSE-6-PHOSPHATE ISOMERASE"/>
    <property type="match status" value="1"/>
</dbReference>
<evidence type="ECO:0000256" key="1">
    <source>
        <dbReference type="ARBA" id="ARBA00009235"/>
    </source>
</evidence>
<proteinExistence type="inferred from homology"/>
<protein>
    <submittedName>
        <fullName evidence="3">6-phospho-3-hexuloisomerase</fullName>
    </submittedName>
</protein>
<evidence type="ECO:0000313" key="4">
    <source>
        <dbReference type="Proteomes" id="UP000293568"/>
    </source>
</evidence>
<sequence length="184" mass="19090">MSAVAVSAIVDELSRVLQAVQPQQTSQLTRLILEANAVFVAGAGRSGLMMKAFAMRLMHAGIPAYVVGETITPGIGSNDLLLIGSGSGETKNLAAMAAKAQSTGASVAAITIKRDSTISRSASVTVEIPAVAKHAETASSVSIQPMGSLFEQSLLLVLDSVVLAIMESKNLYAGMMYSRHANLE</sequence>
<dbReference type="AlphaFoldDB" id="A0A4P6F1C4"/>